<dbReference type="InterPro" id="IPR045019">
    <property type="entry name" value="BETA-OHASE-like"/>
</dbReference>
<evidence type="ECO:0000259" key="5">
    <source>
        <dbReference type="Pfam" id="PF04116"/>
    </source>
</evidence>
<comment type="similarity">
    <text evidence="1">Belongs to the sterol desaturase family.</text>
</comment>
<evidence type="ECO:0000256" key="4">
    <source>
        <dbReference type="SAM" id="Phobius"/>
    </source>
</evidence>
<keyword evidence="4" id="KW-0812">Transmembrane</keyword>
<dbReference type="GO" id="GO:0010291">
    <property type="term" value="F:beta-carotene 3-hydroxylase activity"/>
    <property type="evidence" value="ECO:0007669"/>
    <property type="project" value="TreeGrafter"/>
</dbReference>
<dbReference type="GO" id="GO:0016119">
    <property type="term" value="P:carotene metabolic process"/>
    <property type="evidence" value="ECO:0007669"/>
    <property type="project" value="TreeGrafter"/>
</dbReference>
<dbReference type="Pfam" id="PF04116">
    <property type="entry name" value="FA_hydroxylase"/>
    <property type="match status" value="1"/>
</dbReference>
<dbReference type="InterPro" id="IPR006694">
    <property type="entry name" value="Fatty_acid_hydroxylase"/>
</dbReference>
<keyword evidence="4" id="KW-0472">Membrane</keyword>
<evidence type="ECO:0000313" key="6">
    <source>
        <dbReference type="EMBL" id="CAA9422835.1"/>
    </source>
</evidence>
<dbReference type="GO" id="GO:0005506">
    <property type="term" value="F:iron ion binding"/>
    <property type="evidence" value="ECO:0007669"/>
    <property type="project" value="InterPro"/>
</dbReference>
<protein>
    <submittedName>
        <fullName evidence="6">Beta-carotene hydroxylase</fullName>
    </submittedName>
</protein>
<accession>A0A6J4PQ56</accession>
<feature type="transmembrane region" description="Helical" evidence="4">
    <location>
        <begin position="53"/>
        <end position="70"/>
    </location>
</feature>
<dbReference type="AlphaFoldDB" id="A0A6J4PQ56"/>
<sequence length="165" mass="18873">MQALVWIVVAAAGFLAMEGIAWLSHRYLMHGWGWTWHRSHHEPRTGWFERNDLYALFGVALSVGLFLLAGRLEAPLLQALAAGVTFYGLMYAFVHDGLVHQRWPFRYMPRNGYVRRLVQAHRLHHAVRSRDGAVCFGFLIVPDPRRVAAKLKARRMREREGAAAA</sequence>
<dbReference type="PANTHER" id="PTHR31899">
    <property type="entry name" value="BETA-CAROTENE 3-HYDROXYLASE 1, CHLOROPLASTIC"/>
    <property type="match status" value="1"/>
</dbReference>
<reference evidence="6" key="1">
    <citation type="submission" date="2020-02" db="EMBL/GenBank/DDBJ databases">
        <authorList>
            <person name="Meier V. D."/>
        </authorList>
    </citation>
    <scope>NUCLEOTIDE SEQUENCE</scope>
    <source>
        <strain evidence="6">AVDCRST_MAG51</strain>
    </source>
</reference>
<evidence type="ECO:0000256" key="3">
    <source>
        <dbReference type="ARBA" id="ARBA00023002"/>
    </source>
</evidence>
<dbReference type="EMBL" id="CADCUX010000454">
    <property type="protein sequence ID" value="CAA9422835.1"/>
    <property type="molecule type" value="Genomic_DNA"/>
</dbReference>
<feature type="transmembrane region" description="Helical" evidence="4">
    <location>
        <begin position="6"/>
        <end position="24"/>
    </location>
</feature>
<keyword evidence="4" id="KW-1133">Transmembrane helix</keyword>
<gene>
    <name evidence="6" type="ORF">AVDCRST_MAG51-2164</name>
</gene>
<name>A0A6J4PQ56_9BURK</name>
<dbReference type="PANTHER" id="PTHR31899:SF9">
    <property type="entry name" value="BETA-CAROTENE 3-HYDROXYLASE 1, CHLOROPLASTIC"/>
    <property type="match status" value="1"/>
</dbReference>
<keyword evidence="2" id="KW-0125">Carotenoid biosynthesis</keyword>
<evidence type="ECO:0000256" key="1">
    <source>
        <dbReference type="ARBA" id="ARBA00009324"/>
    </source>
</evidence>
<proteinExistence type="inferred from homology"/>
<feature type="domain" description="Fatty acid hydroxylase" evidence="5">
    <location>
        <begin position="11"/>
        <end position="138"/>
    </location>
</feature>
<organism evidence="6">
    <name type="scientific">uncultured Ramlibacter sp</name>
    <dbReference type="NCBI Taxonomy" id="260755"/>
    <lineage>
        <taxon>Bacteria</taxon>
        <taxon>Pseudomonadati</taxon>
        <taxon>Pseudomonadota</taxon>
        <taxon>Betaproteobacteria</taxon>
        <taxon>Burkholderiales</taxon>
        <taxon>Comamonadaceae</taxon>
        <taxon>Ramlibacter</taxon>
        <taxon>environmental samples</taxon>
    </lineage>
</organism>
<evidence type="ECO:0000256" key="2">
    <source>
        <dbReference type="ARBA" id="ARBA00022746"/>
    </source>
</evidence>
<feature type="transmembrane region" description="Helical" evidence="4">
    <location>
        <begin position="76"/>
        <end position="94"/>
    </location>
</feature>
<keyword evidence="3" id="KW-0560">Oxidoreductase</keyword>
<dbReference type="GO" id="GO:0016123">
    <property type="term" value="P:xanthophyll biosynthetic process"/>
    <property type="evidence" value="ECO:0007669"/>
    <property type="project" value="TreeGrafter"/>
</dbReference>